<dbReference type="OrthoDB" id="1404627at2"/>
<evidence type="ECO:0000256" key="1">
    <source>
        <dbReference type="SAM" id="MobiDB-lite"/>
    </source>
</evidence>
<accession>A0A1Q5PIP4</accession>
<dbReference type="EMBL" id="LVWA01000002">
    <property type="protein sequence ID" value="OKL42091.1"/>
    <property type="molecule type" value="Genomic_DNA"/>
</dbReference>
<protein>
    <recommendedName>
        <fullName evidence="4">Clindamycin resistance transfer factor BtgB</fullName>
    </recommendedName>
</protein>
<gene>
    <name evidence="2" type="ORF">A3841_08830</name>
</gene>
<dbReference type="AlphaFoldDB" id="A0A1Q5PIP4"/>
<keyword evidence="3" id="KW-1185">Reference proteome</keyword>
<dbReference type="STRING" id="1797110.A3841_08830"/>
<dbReference type="Proteomes" id="UP000186551">
    <property type="component" value="Unassembled WGS sequence"/>
</dbReference>
<evidence type="ECO:0008006" key="4">
    <source>
        <dbReference type="Google" id="ProtNLM"/>
    </source>
</evidence>
<proteinExistence type="predicted"/>
<evidence type="ECO:0000313" key="2">
    <source>
        <dbReference type="EMBL" id="OKL42091.1"/>
    </source>
</evidence>
<organism evidence="2 3">
    <name type="scientific">Pontibacter flavimaris</name>
    <dbReference type="NCBI Taxonomy" id="1797110"/>
    <lineage>
        <taxon>Bacteria</taxon>
        <taxon>Pseudomonadati</taxon>
        <taxon>Bacteroidota</taxon>
        <taxon>Cytophagia</taxon>
        <taxon>Cytophagales</taxon>
        <taxon>Hymenobacteraceae</taxon>
        <taxon>Pontibacter</taxon>
    </lineage>
</organism>
<feature type="region of interest" description="Disordered" evidence="1">
    <location>
        <begin position="229"/>
        <end position="275"/>
    </location>
</feature>
<feature type="compositionally biased region" description="Basic and acidic residues" evidence="1">
    <location>
        <begin position="229"/>
        <end position="267"/>
    </location>
</feature>
<reference evidence="2 3" key="1">
    <citation type="submission" date="2016-03" db="EMBL/GenBank/DDBJ databases">
        <title>Genome sequence of Pontibacter sp. nov., of the family cytophagaceae, isolated from marine sediment of the Yellow Sea, China.</title>
        <authorList>
            <person name="Zhang G."/>
            <person name="Zhang R."/>
        </authorList>
    </citation>
    <scope>NUCLEOTIDE SEQUENCE [LARGE SCALE GENOMIC DNA]</scope>
    <source>
        <strain evidence="2 3">S10-8</strain>
    </source>
</reference>
<evidence type="ECO:0000313" key="3">
    <source>
        <dbReference type="Proteomes" id="UP000186551"/>
    </source>
</evidence>
<dbReference type="RefSeq" id="WP_073850532.1">
    <property type="nucleotide sequence ID" value="NZ_LVWA01000002.1"/>
</dbReference>
<name>A0A1Q5PIP4_9BACT</name>
<dbReference type="Pfam" id="PF18976">
    <property type="entry name" value="DUF5712"/>
    <property type="match status" value="1"/>
</dbReference>
<dbReference type="InterPro" id="IPR043766">
    <property type="entry name" value="BfmA-like"/>
</dbReference>
<comment type="caution">
    <text evidence="2">The sequence shown here is derived from an EMBL/GenBank/DDBJ whole genome shotgun (WGS) entry which is preliminary data.</text>
</comment>
<sequence length="275" mass="31720">MNIKILGGGSGTYANRGSSAALVNYLQHEDLQRLRQGQAAEPFFDQERERVSAREVIYRLDHNKGQLGKSDAKFYALIVSPSERELKHLGQTKEEQARALKAYVREEVLPAYAANFNKGLEAKDILYYGKVHHERDGQTGREEMHVHLIVSRKDMENKIKLSPMTNHRATGKGAVRGGFDREAFVSACEERFDRQTGYQREQQESFAYCHALKKGSVEAIRQQARERVALEAKRKQQEKQAERMKQQQEQKLAEKARQQQSRQEKKQGQHRGIRR</sequence>